<dbReference type="InterPro" id="IPR016181">
    <property type="entry name" value="Acyl_CoA_acyltransferase"/>
</dbReference>
<dbReference type="Gene3D" id="3.90.1150.10">
    <property type="entry name" value="Aspartate Aminotransferase, domain 1"/>
    <property type="match status" value="1"/>
</dbReference>
<dbReference type="RefSeq" id="WP_093406043.1">
    <property type="nucleotide sequence ID" value="NZ_FOVL01000003.1"/>
</dbReference>
<dbReference type="PANTHER" id="PTHR13693">
    <property type="entry name" value="CLASS II AMINOTRANSFERASE/8-AMINO-7-OXONONANOATE SYNTHASE"/>
    <property type="match status" value="1"/>
</dbReference>
<dbReference type="Pfam" id="PF00155">
    <property type="entry name" value="Aminotran_1_2"/>
    <property type="match status" value="1"/>
</dbReference>
<evidence type="ECO:0000313" key="5">
    <source>
        <dbReference type="EMBL" id="SFN37598.1"/>
    </source>
</evidence>
<dbReference type="EMBL" id="FOVL01000003">
    <property type="protein sequence ID" value="SFN37598.1"/>
    <property type="molecule type" value="Genomic_DNA"/>
</dbReference>
<keyword evidence="6" id="KW-1185">Reference proteome</keyword>
<dbReference type="InterPro" id="IPR004839">
    <property type="entry name" value="Aminotransferase_I/II_large"/>
</dbReference>
<dbReference type="GO" id="GO:0009102">
    <property type="term" value="P:biotin biosynthetic process"/>
    <property type="evidence" value="ECO:0007669"/>
    <property type="project" value="TreeGrafter"/>
</dbReference>
<dbReference type="STRING" id="287099.SAMN05660413_00746"/>
<dbReference type="InterPro" id="IPR015424">
    <property type="entry name" value="PyrdxlP-dep_Trfase"/>
</dbReference>
<comment type="cofactor">
    <cofactor evidence="1">
        <name>pyridoxal 5'-phosphate</name>
        <dbReference type="ChEBI" id="CHEBI:597326"/>
    </cofactor>
</comment>
<protein>
    <submittedName>
        <fullName evidence="5">7-keto-8-aminopelargonate synthetase</fullName>
    </submittedName>
</protein>
<evidence type="ECO:0000256" key="3">
    <source>
        <dbReference type="ARBA" id="ARBA00022898"/>
    </source>
</evidence>
<dbReference type="SUPFAM" id="SSF53383">
    <property type="entry name" value="PLP-dependent transferases"/>
    <property type="match status" value="1"/>
</dbReference>
<evidence type="ECO:0000256" key="1">
    <source>
        <dbReference type="ARBA" id="ARBA00001933"/>
    </source>
</evidence>
<name>A0A1I4YHT8_9FLAO</name>
<dbReference type="GO" id="GO:0030170">
    <property type="term" value="F:pyridoxal phosphate binding"/>
    <property type="evidence" value="ECO:0007669"/>
    <property type="project" value="InterPro"/>
</dbReference>
<dbReference type="InterPro" id="IPR015422">
    <property type="entry name" value="PyrdxlP-dep_Trfase_small"/>
</dbReference>
<dbReference type="Gene3D" id="3.40.630.30">
    <property type="match status" value="1"/>
</dbReference>
<dbReference type="InterPro" id="IPR050087">
    <property type="entry name" value="AON_synthase_class-II"/>
</dbReference>
<dbReference type="OrthoDB" id="9807157at2"/>
<dbReference type="Gene3D" id="3.40.640.10">
    <property type="entry name" value="Type I PLP-dependent aspartate aminotransferase-like (Major domain)"/>
    <property type="match status" value="1"/>
</dbReference>
<dbReference type="InterPro" id="IPR015421">
    <property type="entry name" value="PyrdxlP-dep_Trfase_major"/>
</dbReference>
<feature type="domain" description="Aminotransferase class I/classII large" evidence="4">
    <location>
        <begin position="77"/>
        <end position="386"/>
    </location>
</feature>
<dbReference type="SUPFAM" id="SSF55729">
    <property type="entry name" value="Acyl-CoA N-acyltransferases (Nat)"/>
    <property type="match status" value="1"/>
</dbReference>
<dbReference type="PANTHER" id="PTHR13693:SF100">
    <property type="entry name" value="8-AMINO-7-OXONONANOATE SYNTHASE"/>
    <property type="match status" value="1"/>
</dbReference>
<accession>A0A1I4YHT8</accession>
<reference evidence="5 6" key="1">
    <citation type="submission" date="2016-10" db="EMBL/GenBank/DDBJ databases">
        <authorList>
            <person name="de Groot N.N."/>
        </authorList>
    </citation>
    <scope>NUCLEOTIDE SEQUENCE [LARGE SCALE GENOMIC DNA]</scope>
    <source>
        <strain evidence="5 6">DSM 17794</strain>
    </source>
</reference>
<proteinExistence type="predicted"/>
<sequence length="802" mass="91741">MAKIKHNNFLDTVVSVMTNAKDSGAIHLYAEGDSFNGRQIQIKGKRLYHFGTTGYLGLEQDKRLKEGAINAIKAYGTEFPLSKSYISHPLYSELESLMTDIYGHPIVITKNSTLGHMGVIPSVVDDNDGVILDHQVHWSVQSAVNPLKLRSVPVEMIRHNNLEMLESKIKKLQSKCRKIWYMADGMYSMFGDYAPIEELMMLCKKYPQLHIYFDDVHGMSWKGKHGSGYVMSILKELPEKVILFGTMSKTFGASGAVMVCSDKKIQQRVKNFGGPLTFSVQLEPAAVGAAIASAKIHLSDEIYKMQEELAGRISYFNKYLQQTNLPLIVENDSPVFYIGAGMPETGFNLVNRLIKNGYYVNIGFFPAVPAKNTGLRITISRHNQKEEIKGLIDSLVEEFPKALKETKTNLERVNFAFGRGSKNLSLSKPNQSSLSLDTYNSIVEIDPILWNSTVGGNSFYDWNGLKSLENILTDQNSPEHNNQFYYYIIRDENQNCILATFLSFGIWKEDMLAPKSVSVAIEKIRETKPYYHTSTCLSLGSMISEGDHLYLDQNSPRWKEALNLLLEEIEKLEKRLQPQYLILRDFDVGNEAIKSFLQNKGYVQVAMPESAVYTEFNWGYQKEYVNTLSKRSRKHFRNDIEAFKDKLEIKIKDNLSQSELEKSFKLYIAVKDNNLGLNTFTYPFSLFQHMNSSSQWEFILINLNDTHRTLVGVMFCYKNSEKIYTPAVVGMDYKFSREYNIYRQLLYQTILRAQQLGFIRIDFGLTAGFEKRKVGAKIIDKCAYIQTRDNFALEALDWLRKD</sequence>
<organism evidence="5 6">
    <name type="scientific">Salegentibacter flavus</name>
    <dbReference type="NCBI Taxonomy" id="287099"/>
    <lineage>
        <taxon>Bacteria</taxon>
        <taxon>Pseudomonadati</taxon>
        <taxon>Bacteroidota</taxon>
        <taxon>Flavobacteriia</taxon>
        <taxon>Flavobacteriales</taxon>
        <taxon>Flavobacteriaceae</taxon>
        <taxon>Salegentibacter</taxon>
    </lineage>
</organism>
<keyword evidence="2" id="KW-0808">Transferase</keyword>
<dbReference type="Proteomes" id="UP000199153">
    <property type="component" value="Unassembled WGS sequence"/>
</dbReference>
<evidence type="ECO:0000256" key="2">
    <source>
        <dbReference type="ARBA" id="ARBA00022679"/>
    </source>
</evidence>
<dbReference type="AlphaFoldDB" id="A0A1I4YHT8"/>
<evidence type="ECO:0000259" key="4">
    <source>
        <dbReference type="Pfam" id="PF00155"/>
    </source>
</evidence>
<gene>
    <name evidence="5" type="ORF">SAMN05660413_00746</name>
</gene>
<evidence type="ECO:0000313" key="6">
    <source>
        <dbReference type="Proteomes" id="UP000199153"/>
    </source>
</evidence>
<keyword evidence="3" id="KW-0663">Pyridoxal phosphate</keyword>
<dbReference type="GO" id="GO:0008710">
    <property type="term" value="F:8-amino-7-oxononanoate synthase activity"/>
    <property type="evidence" value="ECO:0007669"/>
    <property type="project" value="TreeGrafter"/>
</dbReference>